<dbReference type="Pfam" id="PF14347">
    <property type="entry name" value="DUF4399"/>
    <property type="match status" value="1"/>
</dbReference>
<evidence type="ECO:0000313" key="4">
    <source>
        <dbReference type="Proteomes" id="UP000010116"/>
    </source>
</evidence>
<evidence type="ECO:0000313" key="3">
    <source>
        <dbReference type="EMBL" id="EJP73839.1"/>
    </source>
</evidence>
<accession>J4KT50</accession>
<evidence type="ECO:0000256" key="1">
    <source>
        <dbReference type="SAM" id="SignalP"/>
    </source>
</evidence>
<evidence type="ECO:0000259" key="2">
    <source>
        <dbReference type="Pfam" id="PF14347"/>
    </source>
</evidence>
<feature type="chain" id="PRO_5003779718" evidence="1">
    <location>
        <begin position="35"/>
        <end position="201"/>
    </location>
</feature>
<dbReference type="PROSITE" id="PS51257">
    <property type="entry name" value="PROKAR_LIPOPROTEIN"/>
    <property type="match status" value="1"/>
</dbReference>
<protein>
    <submittedName>
        <fullName evidence="3">Rod shape-determining protein RodA</fullName>
    </submittedName>
</protein>
<dbReference type="AlphaFoldDB" id="J4KT50"/>
<gene>
    <name evidence="3" type="ORF">NT02SARS_0412</name>
</gene>
<dbReference type="Proteomes" id="UP000010116">
    <property type="component" value="Unassembled WGS sequence"/>
</dbReference>
<sequence>MTKSKKTKTNTISKAAKKLSLLSLFLVSSCADMIAEAIVTAPLELTMELAYQAGKSLTSDGAPNTPVEPDDPFCSKDIFFIAPVDGLVTNNQDVYFEFGEYNISINPAGELPPKNEHSCYVSGHHHLIINEAYEPTSNGSIPFKENVHHFGGGQKTATISLSPGKYTLQLVLGDYTHTPIKIGMLEDSFITSKKIFIEVTE</sequence>
<dbReference type="EMBL" id="JH611164">
    <property type="protein sequence ID" value="EJP73839.1"/>
    <property type="molecule type" value="Genomic_DNA"/>
</dbReference>
<feature type="domain" description="DUF4399" evidence="2">
    <location>
        <begin position="100"/>
        <end position="183"/>
    </location>
</feature>
<keyword evidence="1" id="KW-0732">Signal</keyword>
<reference evidence="3 4" key="1">
    <citation type="journal article" date="2012" name="ISME J.">
        <title>Genomic insights to SAR86, an abundant and uncultivated marine bacterial lineage.</title>
        <authorList>
            <person name="Dupont C.L."/>
            <person name="Rusch D.B."/>
            <person name="Yooseph S."/>
            <person name="Lombardo M.J."/>
            <person name="Richter R.A."/>
            <person name="Valas R."/>
            <person name="Novotny M."/>
            <person name="Yee-Greenbaum J."/>
            <person name="Selengut J.D."/>
            <person name="Haft D.H."/>
            <person name="Halpern A.L."/>
            <person name="Lasken R.S."/>
            <person name="Nealson K."/>
            <person name="Friedman R."/>
            <person name="Venter J.C."/>
        </authorList>
    </citation>
    <scope>NUCLEOTIDE SEQUENCE [LARGE SCALE GENOMIC DNA]</scope>
</reference>
<proteinExistence type="predicted"/>
<dbReference type="HOGENOM" id="CLU_116275_2_0_6"/>
<dbReference type="InterPro" id="IPR025512">
    <property type="entry name" value="DUF4399"/>
</dbReference>
<name>J4KT50_9GAMM</name>
<feature type="signal peptide" evidence="1">
    <location>
        <begin position="1"/>
        <end position="34"/>
    </location>
</feature>
<organism evidence="3 4">
    <name type="scientific">SAR86 cluster bacterium SAR86B</name>
    <dbReference type="NCBI Taxonomy" id="1123867"/>
    <lineage>
        <taxon>Bacteria</taxon>
        <taxon>Pseudomonadati</taxon>
        <taxon>Pseudomonadota</taxon>
        <taxon>Gammaproteobacteria</taxon>
        <taxon>SAR86 cluster</taxon>
    </lineage>
</organism>